<accession>A0ABD2ZWQ8</accession>
<protein>
    <recommendedName>
        <fullName evidence="3">MULE transposase domain-containing protein</fullName>
    </recommendedName>
</protein>
<dbReference type="Proteomes" id="UP001630127">
    <property type="component" value="Unassembled WGS sequence"/>
</dbReference>
<dbReference type="EMBL" id="JBJUIK010000007">
    <property type="protein sequence ID" value="KAL3522602.1"/>
    <property type="molecule type" value="Genomic_DNA"/>
</dbReference>
<dbReference type="PANTHER" id="PTHR31973:SF187">
    <property type="entry name" value="MUTATOR TRANSPOSASE MUDRA PROTEIN"/>
    <property type="match status" value="1"/>
</dbReference>
<gene>
    <name evidence="1" type="ORF">ACH5RR_015436</name>
</gene>
<evidence type="ECO:0008006" key="3">
    <source>
        <dbReference type="Google" id="ProtNLM"/>
    </source>
</evidence>
<dbReference type="AlphaFoldDB" id="A0ABD2ZWQ8"/>
<sequence length="419" mass="46565">MVDISSKQVYRTKRKVKDMLQGTDMEQYHKVRDYAATLLIQNPGSHVVLQIHRNLKEDEWGIFEIMYWSLAAMKEGFLKGCRPIIGLDGCFLKSPFGGQLLTTMERDGNDNMFPIALAIVKAERQKGLIIAVDDVFPHSHHRFCLRHIYQNFIQKFKGKELRDYFWAAASAGNAKDFNKAMADLEKPGRPKKLRRRVVDEPRDPTRASRRGLIVYYKRYHQLKILLKARSLLEMQKVIHLLVVNASHLVIPILMYLTCVPFGNADATATSAAGNARNVGAANVGVAGNARNVGAANAGVAGNAEGAAIVSVVENAGNMGTATTRVAGSVGRNNHDAENAQEVEISNDLVDNKLPELKKVIQLEDQNNAEATVQLNEIKKEGISMPNNNYLMDKVSDDHAGTFLNKYPNEEDLTLTQNLI</sequence>
<name>A0ABD2ZWQ8_9GENT</name>
<proteinExistence type="predicted"/>
<dbReference type="PANTHER" id="PTHR31973">
    <property type="entry name" value="POLYPROTEIN, PUTATIVE-RELATED"/>
    <property type="match status" value="1"/>
</dbReference>
<organism evidence="1 2">
    <name type="scientific">Cinchona calisaya</name>
    <dbReference type="NCBI Taxonomy" id="153742"/>
    <lineage>
        <taxon>Eukaryota</taxon>
        <taxon>Viridiplantae</taxon>
        <taxon>Streptophyta</taxon>
        <taxon>Embryophyta</taxon>
        <taxon>Tracheophyta</taxon>
        <taxon>Spermatophyta</taxon>
        <taxon>Magnoliopsida</taxon>
        <taxon>eudicotyledons</taxon>
        <taxon>Gunneridae</taxon>
        <taxon>Pentapetalae</taxon>
        <taxon>asterids</taxon>
        <taxon>lamiids</taxon>
        <taxon>Gentianales</taxon>
        <taxon>Rubiaceae</taxon>
        <taxon>Cinchonoideae</taxon>
        <taxon>Cinchoneae</taxon>
        <taxon>Cinchona</taxon>
    </lineage>
</organism>
<keyword evidence="2" id="KW-1185">Reference proteome</keyword>
<evidence type="ECO:0000313" key="1">
    <source>
        <dbReference type="EMBL" id="KAL3522602.1"/>
    </source>
</evidence>
<reference evidence="1 2" key="1">
    <citation type="submission" date="2024-11" db="EMBL/GenBank/DDBJ databases">
        <title>A near-complete genome assembly of Cinchona calisaya.</title>
        <authorList>
            <person name="Lian D.C."/>
            <person name="Zhao X.W."/>
            <person name="Wei L."/>
        </authorList>
    </citation>
    <scope>NUCLEOTIDE SEQUENCE [LARGE SCALE GENOMIC DNA]</scope>
    <source>
        <tissue evidence="1">Nenye</tissue>
    </source>
</reference>
<evidence type="ECO:0000313" key="2">
    <source>
        <dbReference type="Proteomes" id="UP001630127"/>
    </source>
</evidence>
<comment type="caution">
    <text evidence="1">The sequence shown here is derived from an EMBL/GenBank/DDBJ whole genome shotgun (WGS) entry which is preliminary data.</text>
</comment>